<protein>
    <submittedName>
        <fullName evidence="1">Uncharacterized protein</fullName>
    </submittedName>
</protein>
<reference evidence="1 2" key="1">
    <citation type="journal article" date="2005" name="Nature">
        <title>The genome of the social amoeba Dictyostelium discoideum.</title>
        <authorList>
            <consortium name="The Dictyostelium discoideum Sequencing Consortium"/>
            <person name="Eichinger L."/>
            <person name="Pachebat J.A."/>
            <person name="Glockner G."/>
            <person name="Rajandream M.A."/>
            <person name="Sucgang R."/>
            <person name="Berriman M."/>
            <person name="Song J."/>
            <person name="Olsen R."/>
            <person name="Szafranski K."/>
            <person name="Xu Q."/>
            <person name="Tunggal B."/>
            <person name="Kummerfeld S."/>
            <person name="Madera M."/>
            <person name="Konfortov B.A."/>
            <person name="Rivero F."/>
            <person name="Bankier A.T."/>
            <person name="Lehmann R."/>
            <person name="Hamlin N."/>
            <person name="Davies R."/>
            <person name="Gaudet P."/>
            <person name="Fey P."/>
            <person name="Pilcher K."/>
            <person name="Chen G."/>
            <person name="Saunders D."/>
            <person name="Sodergren E."/>
            <person name="Davis P."/>
            <person name="Kerhornou A."/>
            <person name="Nie X."/>
            <person name="Hall N."/>
            <person name="Anjard C."/>
            <person name="Hemphill L."/>
            <person name="Bason N."/>
            <person name="Farbrother P."/>
            <person name="Desany B."/>
            <person name="Just E."/>
            <person name="Morio T."/>
            <person name="Rost R."/>
            <person name="Churcher C."/>
            <person name="Cooper J."/>
            <person name="Haydock S."/>
            <person name="van Driessche N."/>
            <person name="Cronin A."/>
            <person name="Goodhead I."/>
            <person name="Muzny D."/>
            <person name="Mourier T."/>
            <person name="Pain A."/>
            <person name="Lu M."/>
            <person name="Harper D."/>
            <person name="Lindsay R."/>
            <person name="Hauser H."/>
            <person name="James K."/>
            <person name="Quiles M."/>
            <person name="Madan Babu M."/>
            <person name="Saito T."/>
            <person name="Buchrieser C."/>
            <person name="Wardroper A."/>
            <person name="Felder M."/>
            <person name="Thangavelu M."/>
            <person name="Johnson D."/>
            <person name="Knights A."/>
            <person name="Loulseged H."/>
            <person name="Mungall K."/>
            <person name="Oliver K."/>
            <person name="Price C."/>
            <person name="Quail M.A."/>
            <person name="Urushihara H."/>
            <person name="Hernandez J."/>
            <person name="Rabbinowitsch E."/>
            <person name="Steffen D."/>
            <person name="Sanders M."/>
            <person name="Ma J."/>
            <person name="Kohara Y."/>
            <person name="Sharp S."/>
            <person name="Simmonds M."/>
            <person name="Spiegler S."/>
            <person name="Tivey A."/>
            <person name="Sugano S."/>
            <person name="White B."/>
            <person name="Walker D."/>
            <person name="Woodward J."/>
            <person name="Winckler T."/>
            <person name="Tanaka Y."/>
            <person name="Shaulsky G."/>
            <person name="Schleicher M."/>
            <person name="Weinstock G."/>
            <person name="Rosenthal A."/>
            <person name="Cox E.C."/>
            <person name="Chisholm R.L."/>
            <person name="Gibbs R."/>
            <person name="Loomis W.F."/>
            <person name="Platzer M."/>
            <person name="Kay R.R."/>
            <person name="Williams J."/>
            <person name="Dear P.H."/>
            <person name="Noegel A.A."/>
            <person name="Barrell B."/>
            <person name="Kuspa A."/>
        </authorList>
    </citation>
    <scope>NUCLEOTIDE SEQUENCE [LARGE SCALE GENOMIC DNA]</scope>
    <source>
        <strain evidence="1 2">AX4</strain>
    </source>
</reference>
<dbReference type="EMBL" id="AAFI02000004">
    <property type="protein sequence ID" value="EAL72992.1"/>
    <property type="molecule type" value="Genomic_DNA"/>
</dbReference>
<accession>Q55EN9</accession>
<dbReference type="VEuPathDB" id="AmoebaDB:DDB_G0268806"/>
<sequence>MYKNLLITWFHHVKVQTALNQINAAIPDSKQIDYLLASMPAVEGGFDYNSFAENY</sequence>
<dbReference type="HOGENOM" id="CLU_3036375_0_0_1"/>
<keyword evidence="2" id="KW-1185">Reference proteome</keyword>
<dbReference type="AlphaFoldDB" id="Q55EN9"/>
<dbReference type="KEGG" id="ddi:DDB_G0268806"/>
<dbReference type="Proteomes" id="UP000002195">
    <property type="component" value="Unassembled WGS sequence"/>
</dbReference>
<name>Q55EN9_DICDI</name>
<comment type="caution">
    <text evidence="1">The sequence shown here is derived from an EMBL/GenBank/DDBJ whole genome shotgun (WGS) entry which is preliminary data.</text>
</comment>
<gene>
    <name evidence="1" type="ORF">DDB_G0268806</name>
</gene>
<proteinExistence type="predicted"/>
<evidence type="ECO:0000313" key="2">
    <source>
        <dbReference type="Proteomes" id="UP000002195"/>
    </source>
</evidence>
<organism evidence="1 2">
    <name type="scientific">Dictyostelium discoideum</name>
    <name type="common">Social amoeba</name>
    <dbReference type="NCBI Taxonomy" id="44689"/>
    <lineage>
        <taxon>Eukaryota</taxon>
        <taxon>Amoebozoa</taxon>
        <taxon>Evosea</taxon>
        <taxon>Eumycetozoa</taxon>
        <taxon>Dictyostelia</taxon>
        <taxon>Dictyosteliales</taxon>
        <taxon>Dictyosteliaceae</taxon>
        <taxon>Dictyostelium</taxon>
    </lineage>
</organism>
<dbReference type="GeneID" id="8616672"/>
<dbReference type="InParanoid" id="Q55EN9"/>
<dbReference type="Gene3D" id="1.10.238.10">
    <property type="entry name" value="EF-hand"/>
    <property type="match status" value="1"/>
</dbReference>
<dbReference type="RefSeq" id="XP_646981.1">
    <property type="nucleotide sequence ID" value="XM_641889.1"/>
</dbReference>
<evidence type="ECO:0000313" key="1">
    <source>
        <dbReference type="EMBL" id="EAL72992.1"/>
    </source>
</evidence>
<dbReference type="PaxDb" id="44689-DDB0190052"/>